<evidence type="ECO:0000256" key="2">
    <source>
        <dbReference type="ARBA" id="ARBA00023125"/>
    </source>
</evidence>
<dbReference type="InterPro" id="IPR036388">
    <property type="entry name" value="WH-like_DNA-bd_sf"/>
</dbReference>
<evidence type="ECO:0000313" key="6">
    <source>
        <dbReference type="Proteomes" id="UP000178742"/>
    </source>
</evidence>
<evidence type="ECO:0000259" key="4">
    <source>
        <dbReference type="PROSITE" id="PS50995"/>
    </source>
</evidence>
<dbReference type="PRINTS" id="PR00598">
    <property type="entry name" value="HTHMARR"/>
</dbReference>
<keyword evidence="1" id="KW-0805">Transcription regulation</keyword>
<protein>
    <recommendedName>
        <fullName evidence="4">HTH marR-type domain-containing protein</fullName>
    </recommendedName>
</protein>
<dbReference type="PANTHER" id="PTHR42756">
    <property type="entry name" value="TRANSCRIPTIONAL REGULATOR, MARR"/>
    <property type="match status" value="1"/>
</dbReference>
<comment type="caution">
    <text evidence="5">The sequence shown here is derived from an EMBL/GenBank/DDBJ whole genome shotgun (WGS) entry which is preliminary data.</text>
</comment>
<dbReference type="AlphaFoldDB" id="A0A1F6M4W2"/>
<dbReference type="InterPro" id="IPR000835">
    <property type="entry name" value="HTH_MarR-typ"/>
</dbReference>
<accession>A0A1F6M4W2</accession>
<gene>
    <name evidence="5" type="ORF">A3B90_00955</name>
</gene>
<evidence type="ECO:0000313" key="5">
    <source>
        <dbReference type="EMBL" id="OGH66588.1"/>
    </source>
</evidence>
<proteinExistence type="predicted"/>
<dbReference type="GO" id="GO:0003700">
    <property type="term" value="F:DNA-binding transcription factor activity"/>
    <property type="evidence" value="ECO:0007669"/>
    <property type="project" value="InterPro"/>
</dbReference>
<dbReference type="EMBL" id="MFPX01000015">
    <property type="protein sequence ID" value="OGH66588.1"/>
    <property type="molecule type" value="Genomic_DNA"/>
</dbReference>
<reference evidence="5 6" key="1">
    <citation type="journal article" date="2016" name="Nat. Commun.">
        <title>Thousands of microbial genomes shed light on interconnected biogeochemical processes in an aquifer system.</title>
        <authorList>
            <person name="Anantharaman K."/>
            <person name="Brown C.T."/>
            <person name="Hug L.A."/>
            <person name="Sharon I."/>
            <person name="Castelle C.J."/>
            <person name="Probst A.J."/>
            <person name="Thomas B.C."/>
            <person name="Singh A."/>
            <person name="Wilkins M.J."/>
            <person name="Karaoz U."/>
            <person name="Brodie E.L."/>
            <person name="Williams K.H."/>
            <person name="Hubbard S.S."/>
            <person name="Banfield J.F."/>
        </authorList>
    </citation>
    <scope>NUCLEOTIDE SEQUENCE [LARGE SCALE GENOMIC DNA]</scope>
</reference>
<name>A0A1F6M4W2_9BACT</name>
<dbReference type="STRING" id="1798676.A3B90_00955"/>
<dbReference type="SMART" id="SM00347">
    <property type="entry name" value="HTH_MARR"/>
    <property type="match status" value="1"/>
</dbReference>
<dbReference type="PROSITE" id="PS50995">
    <property type="entry name" value="HTH_MARR_2"/>
    <property type="match status" value="1"/>
</dbReference>
<keyword evidence="3" id="KW-0804">Transcription</keyword>
<dbReference type="Proteomes" id="UP000178742">
    <property type="component" value="Unassembled WGS sequence"/>
</dbReference>
<dbReference type="Gene3D" id="1.10.10.10">
    <property type="entry name" value="Winged helix-like DNA-binding domain superfamily/Winged helix DNA-binding domain"/>
    <property type="match status" value="1"/>
</dbReference>
<feature type="domain" description="HTH marR-type" evidence="4">
    <location>
        <begin position="1"/>
        <end position="136"/>
    </location>
</feature>
<dbReference type="SUPFAM" id="SSF46785">
    <property type="entry name" value="Winged helix' DNA-binding domain"/>
    <property type="match status" value="1"/>
</dbReference>
<dbReference type="GO" id="GO:0003677">
    <property type="term" value="F:DNA binding"/>
    <property type="evidence" value="ECO:0007669"/>
    <property type="project" value="UniProtKB-KW"/>
</dbReference>
<dbReference type="PANTHER" id="PTHR42756:SF1">
    <property type="entry name" value="TRANSCRIPTIONAL REPRESSOR OF EMRAB OPERON"/>
    <property type="match status" value="1"/>
</dbReference>
<sequence>MSTKVQELTRLVRMLKKVLPQNEGSSKMDPFTCLRVHVLEYIVESKNVGMNELSKFLSITPPSATSIVNKLVRSGVIARVADRHDRRKVLLAVTPKGKIVLKKGKAYIEEHMGKIFSVLNNQELEQLIHLVKKLVDTHS</sequence>
<dbReference type="Pfam" id="PF12802">
    <property type="entry name" value="MarR_2"/>
    <property type="match status" value="1"/>
</dbReference>
<dbReference type="InterPro" id="IPR036390">
    <property type="entry name" value="WH_DNA-bd_sf"/>
</dbReference>
<keyword evidence="2" id="KW-0238">DNA-binding</keyword>
<evidence type="ECO:0000256" key="3">
    <source>
        <dbReference type="ARBA" id="ARBA00023163"/>
    </source>
</evidence>
<organism evidence="5 6">
    <name type="scientific">Candidatus Magasanikbacteria bacterium RIFCSPHIGHO2_02_FULL_41_13</name>
    <dbReference type="NCBI Taxonomy" id="1798676"/>
    <lineage>
        <taxon>Bacteria</taxon>
        <taxon>Candidatus Magasanikiibacteriota</taxon>
    </lineage>
</organism>
<evidence type="ECO:0000256" key="1">
    <source>
        <dbReference type="ARBA" id="ARBA00023015"/>
    </source>
</evidence>